<sequence length="101" mass="11144">MQMCVFVRYPISFLIAPESDCHTEFSISPKQKQPRPLRSVGETFNHSLSALTSPGGRKKKLCSCFSSARVRCAFNINPVYRSSGSGKQHGSLSISVAPDFF</sequence>
<feature type="compositionally biased region" description="Polar residues" evidence="1">
    <location>
        <begin position="80"/>
        <end position="94"/>
    </location>
</feature>
<evidence type="ECO:0000313" key="3">
    <source>
        <dbReference type="Proteomes" id="UP001469553"/>
    </source>
</evidence>
<feature type="region of interest" description="Disordered" evidence="1">
    <location>
        <begin position="79"/>
        <end position="101"/>
    </location>
</feature>
<evidence type="ECO:0000313" key="2">
    <source>
        <dbReference type="EMBL" id="MEQ2313155.1"/>
    </source>
</evidence>
<comment type="caution">
    <text evidence="2">The sequence shown here is derived from an EMBL/GenBank/DDBJ whole genome shotgun (WGS) entry which is preliminary data.</text>
</comment>
<keyword evidence="3" id="KW-1185">Reference proteome</keyword>
<dbReference type="EMBL" id="JAHRIP010082559">
    <property type="protein sequence ID" value="MEQ2313155.1"/>
    <property type="molecule type" value="Genomic_DNA"/>
</dbReference>
<accession>A0ABV1A4M3</accession>
<evidence type="ECO:0000256" key="1">
    <source>
        <dbReference type="SAM" id="MobiDB-lite"/>
    </source>
</evidence>
<name>A0ABV1A4M3_9TELE</name>
<protein>
    <submittedName>
        <fullName evidence="2">Uncharacterized protein</fullName>
    </submittedName>
</protein>
<organism evidence="2 3">
    <name type="scientific">Ameca splendens</name>
    <dbReference type="NCBI Taxonomy" id="208324"/>
    <lineage>
        <taxon>Eukaryota</taxon>
        <taxon>Metazoa</taxon>
        <taxon>Chordata</taxon>
        <taxon>Craniata</taxon>
        <taxon>Vertebrata</taxon>
        <taxon>Euteleostomi</taxon>
        <taxon>Actinopterygii</taxon>
        <taxon>Neopterygii</taxon>
        <taxon>Teleostei</taxon>
        <taxon>Neoteleostei</taxon>
        <taxon>Acanthomorphata</taxon>
        <taxon>Ovalentaria</taxon>
        <taxon>Atherinomorphae</taxon>
        <taxon>Cyprinodontiformes</taxon>
        <taxon>Goodeidae</taxon>
        <taxon>Ameca</taxon>
    </lineage>
</organism>
<proteinExistence type="predicted"/>
<reference evidence="2 3" key="1">
    <citation type="submission" date="2021-06" db="EMBL/GenBank/DDBJ databases">
        <authorList>
            <person name="Palmer J.M."/>
        </authorList>
    </citation>
    <scope>NUCLEOTIDE SEQUENCE [LARGE SCALE GENOMIC DNA]</scope>
    <source>
        <strain evidence="2 3">AS_MEX2019</strain>
        <tissue evidence="2">Muscle</tissue>
    </source>
</reference>
<dbReference type="Proteomes" id="UP001469553">
    <property type="component" value="Unassembled WGS sequence"/>
</dbReference>
<gene>
    <name evidence="2" type="ORF">AMECASPLE_038688</name>
</gene>